<feature type="signal peptide" evidence="3">
    <location>
        <begin position="1"/>
        <end position="15"/>
    </location>
</feature>
<dbReference type="AlphaFoldDB" id="A0A815ZH63"/>
<evidence type="ECO:0000256" key="2">
    <source>
        <dbReference type="SAM" id="Phobius"/>
    </source>
</evidence>
<accession>A0A815ZH63</accession>
<gene>
    <name evidence="4" type="ORF">BJG266_LOCUS16127</name>
    <name evidence="5" type="ORF">QVE165_LOCUS50310</name>
</gene>
<evidence type="ECO:0000313" key="5">
    <source>
        <dbReference type="EMBL" id="CAF1583228.1"/>
    </source>
</evidence>
<keyword evidence="2" id="KW-1133">Transmembrane helix</keyword>
<keyword evidence="3" id="KW-0732">Signal</keyword>
<feature type="transmembrane region" description="Helical" evidence="2">
    <location>
        <begin position="470"/>
        <end position="498"/>
    </location>
</feature>
<proteinExistence type="predicted"/>
<reference evidence="5" key="1">
    <citation type="submission" date="2021-02" db="EMBL/GenBank/DDBJ databases">
        <authorList>
            <person name="Nowell W R."/>
        </authorList>
    </citation>
    <scope>NUCLEOTIDE SEQUENCE</scope>
</reference>
<keyword evidence="2" id="KW-0472">Membrane</keyword>
<dbReference type="Proteomes" id="UP000663877">
    <property type="component" value="Unassembled WGS sequence"/>
</dbReference>
<keyword evidence="2" id="KW-0812">Transmembrane</keyword>
<feature type="region of interest" description="Disordered" evidence="1">
    <location>
        <begin position="411"/>
        <end position="460"/>
    </location>
</feature>
<organism evidence="5 6">
    <name type="scientific">Adineta steineri</name>
    <dbReference type="NCBI Taxonomy" id="433720"/>
    <lineage>
        <taxon>Eukaryota</taxon>
        <taxon>Metazoa</taxon>
        <taxon>Spiralia</taxon>
        <taxon>Gnathifera</taxon>
        <taxon>Rotifera</taxon>
        <taxon>Eurotatoria</taxon>
        <taxon>Bdelloidea</taxon>
        <taxon>Adinetida</taxon>
        <taxon>Adinetidae</taxon>
        <taxon>Adineta</taxon>
    </lineage>
</organism>
<evidence type="ECO:0000313" key="4">
    <source>
        <dbReference type="EMBL" id="CAF1004709.1"/>
    </source>
</evidence>
<dbReference type="Proteomes" id="UP000663832">
    <property type="component" value="Unassembled WGS sequence"/>
</dbReference>
<evidence type="ECO:0000313" key="6">
    <source>
        <dbReference type="Proteomes" id="UP000663832"/>
    </source>
</evidence>
<dbReference type="OrthoDB" id="10063988at2759"/>
<keyword evidence="6" id="KW-1185">Reference proteome</keyword>
<dbReference type="EMBL" id="CAJNOM010000977">
    <property type="protein sequence ID" value="CAF1583228.1"/>
    <property type="molecule type" value="Genomic_DNA"/>
</dbReference>
<sequence>MMILLILIFINSVDCAHFRGGMISWRPATNNISVLNTKQTIIIDQRYAWSRSAADSGCTTTTITSHGLIGESAVHVLKCESSASICTSVQYTTDISTYEPCTDFNTALGMSFGHSSTAVNLTVRPTGVVIGYVVANAWLILQSSGSGGWSLMTYINMQPRSDNQLINSSPTSDIPSVVYVPASSTLATAIDIPMSDADGDDIQCRFAKSSSLLGSTTVNECASVCASTALPSSTQLISGNNTCTLIVTLPHTGYYAVAIQIEDYDQNTSTILSSVPLQFLILTYDNSNPASSCTSVPIITSIPPDLPAPGDTITIQVGVLYTAMVIAKTGCLNDTDTSITNFITSSPPGMLKSYPPFYLSSSSSYAINLTWTPTTDQLGQIFVFCAVAIDINYLSSDQYCFNILVGPKTTTTTTTTTTSSTSSTTATSSTTSTTSTTTTSTTSATTTSTTSTTSTTTTTITTPPHDYNPLIFGLGLGLGLPLLLLLGLLGLCCLLRYCSGSLKSLSRRRLNRDENTYCPLCQRSVAFEDPQKQIELKCTTPEDTRRYRQLYLNNNEDKTLDDYRKQYVKTDAERSLILPLTPLSERECFPLTPSFFSNSASTLLASQLTTVTSLNSPSIISLPTVNIPNKVSPTLSQSNHHRSLLVQAYTTQSQV</sequence>
<evidence type="ECO:0000256" key="1">
    <source>
        <dbReference type="SAM" id="MobiDB-lite"/>
    </source>
</evidence>
<feature type="chain" id="PRO_5036229398" evidence="3">
    <location>
        <begin position="16"/>
        <end position="655"/>
    </location>
</feature>
<name>A0A815ZH63_9BILA</name>
<comment type="caution">
    <text evidence="5">The sequence shown here is derived from an EMBL/GenBank/DDBJ whole genome shotgun (WGS) entry which is preliminary data.</text>
</comment>
<dbReference type="EMBL" id="CAJNOI010000074">
    <property type="protein sequence ID" value="CAF1004709.1"/>
    <property type="molecule type" value="Genomic_DNA"/>
</dbReference>
<protein>
    <submittedName>
        <fullName evidence="5">Uncharacterized protein</fullName>
    </submittedName>
</protein>
<evidence type="ECO:0000256" key="3">
    <source>
        <dbReference type="SAM" id="SignalP"/>
    </source>
</evidence>